<organism evidence="2 3">
    <name type="scientific">Lactuca virosa</name>
    <dbReference type="NCBI Taxonomy" id="75947"/>
    <lineage>
        <taxon>Eukaryota</taxon>
        <taxon>Viridiplantae</taxon>
        <taxon>Streptophyta</taxon>
        <taxon>Embryophyta</taxon>
        <taxon>Tracheophyta</taxon>
        <taxon>Spermatophyta</taxon>
        <taxon>Magnoliopsida</taxon>
        <taxon>eudicotyledons</taxon>
        <taxon>Gunneridae</taxon>
        <taxon>Pentapetalae</taxon>
        <taxon>asterids</taxon>
        <taxon>campanulids</taxon>
        <taxon>Asterales</taxon>
        <taxon>Asteraceae</taxon>
        <taxon>Cichorioideae</taxon>
        <taxon>Cichorieae</taxon>
        <taxon>Lactucinae</taxon>
        <taxon>Lactuca</taxon>
    </lineage>
</organism>
<evidence type="ECO:0000313" key="3">
    <source>
        <dbReference type="Proteomes" id="UP001157418"/>
    </source>
</evidence>
<feature type="region of interest" description="Disordered" evidence="1">
    <location>
        <begin position="83"/>
        <end position="109"/>
    </location>
</feature>
<sequence>MQQADSEALVLVCGGGDGGGGGGGDQKITCETLADGRGYAPEDLDIPHSTVVEVTPDFPPESFWLSKDAEFDWFDRNAFLERKESTKGNSNSMNLNPNVNPSRSNSNSQRYSMTLKSKPAIIGLPKTQKMTYVESKRRQCKPANIRLFPKRSNSVGKAPTTVLVTEPSSPKVSCIGRVRSRRCRSRRKSSAQANQPEKSASQRSGTSRPHKAGFMSRITSLFRSEGHRRKKNGKSSEKVKEPAENSVSRKIYVTVKPVNSEPETPSAPPALGGMMRFASGRRSASWGGSDDDEEVAARHSLDSGRRGL</sequence>
<feature type="region of interest" description="Disordered" evidence="1">
    <location>
        <begin position="178"/>
        <end position="308"/>
    </location>
</feature>
<feature type="compositionally biased region" description="Basic and acidic residues" evidence="1">
    <location>
        <begin position="295"/>
        <end position="308"/>
    </location>
</feature>
<dbReference type="EMBL" id="CAKMRJ010005523">
    <property type="protein sequence ID" value="CAH1446893.1"/>
    <property type="molecule type" value="Genomic_DNA"/>
</dbReference>
<evidence type="ECO:0000256" key="1">
    <source>
        <dbReference type="SAM" id="MobiDB-lite"/>
    </source>
</evidence>
<protein>
    <submittedName>
        <fullName evidence="2">Uncharacterized protein</fullName>
    </submittedName>
</protein>
<comment type="caution">
    <text evidence="2">The sequence shown here is derived from an EMBL/GenBank/DDBJ whole genome shotgun (WGS) entry which is preliminary data.</text>
</comment>
<gene>
    <name evidence="2" type="ORF">LVIROSA_LOCUS32547</name>
</gene>
<evidence type="ECO:0000313" key="2">
    <source>
        <dbReference type="EMBL" id="CAH1446893.1"/>
    </source>
</evidence>
<feature type="compositionally biased region" description="Basic and acidic residues" evidence="1">
    <location>
        <begin position="234"/>
        <end position="243"/>
    </location>
</feature>
<keyword evidence="3" id="KW-1185">Reference proteome</keyword>
<proteinExistence type="predicted"/>
<dbReference type="PANTHER" id="PTHR34120">
    <property type="entry name" value="EXPRESSED PROTEIN"/>
    <property type="match status" value="1"/>
</dbReference>
<feature type="compositionally biased region" description="Polar residues" evidence="1">
    <location>
        <begin position="191"/>
        <end position="207"/>
    </location>
</feature>
<feature type="compositionally biased region" description="Low complexity" evidence="1">
    <location>
        <begin position="89"/>
        <end position="108"/>
    </location>
</feature>
<dbReference type="Proteomes" id="UP001157418">
    <property type="component" value="Unassembled WGS sequence"/>
</dbReference>
<feature type="compositionally biased region" description="Basic residues" evidence="1">
    <location>
        <begin position="178"/>
        <end position="189"/>
    </location>
</feature>
<feature type="compositionally biased region" description="Low complexity" evidence="1">
    <location>
        <begin position="278"/>
        <end position="288"/>
    </location>
</feature>
<dbReference type="PANTHER" id="PTHR34120:SF25">
    <property type="entry name" value="CALCIUM_CALMODULIN-DEPENDENT PROTEIN KINASE"/>
    <property type="match status" value="1"/>
</dbReference>
<name>A0AAU9PA48_9ASTR</name>
<accession>A0AAU9PA48</accession>
<reference evidence="2 3" key="1">
    <citation type="submission" date="2022-01" db="EMBL/GenBank/DDBJ databases">
        <authorList>
            <person name="Xiong W."/>
            <person name="Schranz E."/>
        </authorList>
    </citation>
    <scope>NUCLEOTIDE SEQUENCE [LARGE SCALE GENOMIC DNA]</scope>
</reference>
<dbReference type="AlphaFoldDB" id="A0AAU9PA48"/>